<evidence type="ECO:0000313" key="2">
    <source>
        <dbReference type="Proteomes" id="UP000253529"/>
    </source>
</evidence>
<dbReference type="EMBL" id="QNRK01000060">
    <property type="protein sequence ID" value="RBP01055.1"/>
    <property type="molecule type" value="Genomic_DNA"/>
</dbReference>
<dbReference type="AlphaFoldDB" id="A0A366EHZ2"/>
<reference evidence="1 2" key="1">
    <citation type="submission" date="2018-06" db="EMBL/GenBank/DDBJ databases">
        <title>Genomic Encyclopedia of Type Strains, Phase IV (KMG-IV): sequencing the most valuable type-strain genomes for metagenomic binning, comparative biology and taxonomic classification.</title>
        <authorList>
            <person name="Goeker M."/>
        </authorList>
    </citation>
    <scope>NUCLEOTIDE SEQUENCE [LARGE SCALE GENOMIC DNA]</scope>
    <source>
        <strain evidence="1 2">DSM 24875</strain>
    </source>
</reference>
<dbReference type="Proteomes" id="UP000253529">
    <property type="component" value="Unassembled WGS sequence"/>
</dbReference>
<evidence type="ECO:0000313" key="1">
    <source>
        <dbReference type="EMBL" id="RBP01055.1"/>
    </source>
</evidence>
<comment type="caution">
    <text evidence="1">The sequence shown here is derived from an EMBL/GenBank/DDBJ whole genome shotgun (WGS) entry which is preliminary data.</text>
</comment>
<proteinExistence type="predicted"/>
<keyword evidence="2" id="KW-1185">Reference proteome</keyword>
<sequence length="100" mass="10731">MSDLLTKDIRAIHAAACLLRKKLLRLLLATKGGGTTRGRDSGPAALDRFASLAMTALLATGLGVTFFRPGADSPFIENKKNVLGRVAVNWIYSAIAVNRY</sequence>
<organism evidence="1 2">
    <name type="scientific">Roseiarcus fermentans</name>
    <dbReference type="NCBI Taxonomy" id="1473586"/>
    <lineage>
        <taxon>Bacteria</taxon>
        <taxon>Pseudomonadati</taxon>
        <taxon>Pseudomonadota</taxon>
        <taxon>Alphaproteobacteria</taxon>
        <taxon>Hyphomicrobiales</taxon>
        <taxon>Roseiarcaceae</taxon>
        <taxon>Roseiarcus</taxon>
    </lineage>
</organism>
<protein>
    <submittedName>
        <fullName evidence="1">Uncharacterized protein</fullName>
    </submittedName>
</protein>
<name>A0A366EHZ2_9HYPH</name>
<gene>
    <name evidence="1" type="ORF">DFR50_16022</name>
</gene>
<accession>A0A366EHZ2</accession>